<comment type="caution">
    <text evidence="1">The sequence shown here is derived from an EMBL/GenBank/DDBJ whole genome shotgun (WGS) entry which is preliminary data.</text>
</comment>
<evidence type="ECO:0000313" key="2">
    <source>
        <dbReference type="Proteomes" id="UP001604336"/>
    </source>
</evidence>
<accession>A0ABD1SBA2</accession>
<proteinExistence type="predicted"/>
<keyword evidence="2" id="KW-1185">Reference proteome</keyword>
<evidence type="ECO:0000313" key="1">
    <source>
        <dbReference type="EMBL" id="KAL2497731.1"/>
    </source>
</evidence>
<sequence length="178" mass="20042">MADQNSTEAIIMAAISTLSPSRISDLSHSIAALFHCHRRRLFSLLSSPTIFSFTLQHLQTISLHKKSLLIAHYLLLNLSVLNHFLRNSTAVATLLRHSHETPGPRSNTKCRARLDICQMSSMLFPSQWCLIHVFAIEYKLMFASVNNGRTLPFYLLVVSVKKHEFAILFTGCGCKEVS</sequence>
<protein>
    <submittedName>
        <fullName evidence="1">E3 ubiquitin-protein ligase SGR9</fullName>
    </submittedName>
</protein>
<reference evidence="2" key="1">
    <citation type="submission" date="2024-07" db="EMBL/GenBank/DDBJ databases">
        <title>Two chromosome-level genome assemblies of Korean endemic species Abeliophyllum distichum and Forsythia ovata (Oleaceae).</title>
        <authorList>
            <person name="Jang H."/>
        </authorList>
    </citation>
    <scope>NUCLEOTIDE SEQUENCE [LARGE SCALE GENOMIC DNA]</scope>
</reference>
<gene>
    <name evidence="1" type="ORF">Adt_23281</name>
</gene>
<dbReference type="AlphaFoldDB" id="A0ABD1SBA2"/>
<name>A0ABD1SBA2_9LAMI</name>
<dbReference type="EMBL" id="JBFOLK010000007">
    <property type="protein sequence ID" value="KAL2497731.1"/>
    <property type="molecule type" value="Genomic_DNA"/>
</dbReference>
<organism evidence="1 2">
    <name type="scientific">Abeliophyllum distichum</name>
    <dbReference type="NCBI Taxonomy" id="126358"/>
    <lineage>
        <taxon>Eukaryota</taxon>
        <taxon>Viridiplantae</taxon>
        <taxon>Streptophyta</taxon>
        <taxon>Embryophyta</taxon>
        <taxon>Tracheophyta</taxon>
        <taxon>Spermatophyta</taxon>
        <taxon>Magnoliopsida</taxon>
        <taxon>eudicotyledons</taxon>
        <taxon>Gunneridae</taxon>
        <taxon>Pentapetalae</taxon>
        <taxon>asterids</taxon>
        <taxon>lamiids</taxon>
        <taxon>Lamiales</taxon>
        <taxon>Oleaceae</taxon>
        <taxon>Forsythieae</taxon>
        <taxon>Abeliophyllum</taxon>
    </lineage>
</organism>
<dbReference type="Proteomes" id="UP001604336">
    <property type="component" value="Unassembled WGS sequence"/>
</dbReference>